<sequence>MRSKEHLSYNQLLAFFIPLGFSASLTAITHVIINGTMSRGDNAAFIIACYAVAMAIFGIVEKPLIIFRQTCSALVKDKKSFKVLFLFLFYVMSFILLVCFILGFTSIGDWVFVQWFNAESDMVETVSNTFKILSIVMVLSGIRGIYEGVIIREQKTKWLTIMVVVRLATMFIVSYLFVASGYITSLTGAMIFLIGMAVESVISVWKGQSLLNHKKKNRSKLRMKGITRFYFPLLFYFISQTLLVPIIYVFLSKTNDKELAIASFALAISITGMVLSFFSYTHQLVLQFYEKHSKKVARFTIVISFIPSILLSILCFTPIGSWFMGVVMGADEALAGATITVLQIFIVKTLIFPWVDFINGFFMLRRKTKKILIAQVLNLTTVVIALLFLVNMVPEWNGLNGSLASSLGEVIGLIVVIIVFKKMGREPIHKDKPSIFTRF</sequence>
<evidence type="ECO:0000313" key="3">
    <source>
        <dbReference type="Proteomes" id="UP001145072"/>
    </source>
</evidence>
<gene>
    <name evidence="2" type="ORF">NC661_10745</name>
</gene>
<feature type="transmembrane region" description="Helical" evidence="1">
    <location>
        <begin position="301"/>
        <end position="323"/>
    </location>
</feature>
<keyword evidence="1" id="KW-0812">Transmembrane</keyword>
<feature type="transmembrane region" description="Helical" evidence="1">
    <location>
        <begin position="402"/>
        <end position="420"/>
    </location>
</feature>
<keyword evidence="1" id="KW-0472">Membrane</keyword>
<comment type="caution">
    <text evidence="2">The sequence shown here is derived from an EMBL/GenBank/DDBJ whole genome shotgun (WGS) entry which is preliminary data.</text>
</comment>
<dbReference type="AlphaFoldDB" id="A0A9X4AI71"/>
<name>A0A9X4AI71_9BACI</name>
<feature type="transmembrane region" description="Helical" evidence="1">
    <location>
        <begin position="335"/>
        <end position="359"/>
    </location>
</feature>
<protein>
    <submittedName>
        <fullName evidence="2">Multi antimicrobial extrusion protein MatE</fullName>
    </submittedName>
</protein>
<feature type="transmembrane region" description="Helical" evidence="1">
    <location>
        <begin position="260"/>
        <end position="280"/>
    </location>
</feature>
<evidence type="ECO:0000256" key="1">
    <source>
        <dbReference type="SAM" id="Phobius"/>
    </source>
</evidence>
<reference evidence="2" key="1">
    <citation type="submission" date="2022-06" db="EMBL/GenBank/DDBJ databases">
        <title>Aquibacillus sp. a new bacterium isolated from soil saline samples.</title>
        <authorList>
            <person name="Galisteo C."/>
            <person name="De La Haba R."/>
            <person name="Sanchez-Porro C."/>
            <person name="Ventosa A."/>
        </authorList>
    </citation>
    <scope>NUCLEOTIDE SEQUENCE</scope>
    <source>
        <strain evidence="2">JCM 12387</strain>
    </source>
</reference>
<keyword evidence="3" id="KW-1185">Reference proteome</keyword>
<dbReference type="RefSeq" id="WP_259872353.1">
    <property type="nucleotide sequence ID" value="NZ_JAMQJZ010000007.1"/>
</dbReference>
<evidence type="ECO:0000313" key="2">
    <source>
        <dbReference type="EMBL" id="MDC3420847.1"/>
    </source>
</evidence>
<feature type="transmembrane region" description="Helical" evidence="1">
    <location>
        <begin position="371"/>
        <end position="390"/>
    </location>
</feature>
<feature type="transmembrane region" description="Helical" evidence="1">
    <location>
        <begin position="43"/>
        <end position="60"/>
    </location>
</feature>
<feature type="transmembrane region" description="Helical" evidence="1">
    <location>
        <begin position="226"/>
        <end position="248"/>
    </location>
</feature>
<feature type="transmembrane region" description="Helical" evidence="1">
    <location>
        <begin position="158"/>
        <end position="177"/>
    </location>
</feature>
<feature type="transmembrane region" description="Helical" evidence="1">
    <location>
        <begin position="12"/>
        <end position="37"/>
    </location>
</feature>
<feature type="transmembrane region" description="Helical" evidence="1">
    <location>
        <begin position="81"/>
        <end position="108"/>
    </location>
</feature>
<organism evidence="2 3">
    <name type="scientific">Aquibacillus koreensis</name>
    <dbReference type="NCBI Taxonomy" id="279446"/>
    <lineage>
        <taxon>Bacteria</taxon>
        <taxon>Bacillati</taxon>
        <taxon>Bacillota</taxon>
        <taxon>Bacilli</taxon>
        <taxon>Bacillales</taxon>
        <taxon>Bacillaceae</taxon>
        <taxon>Aquibacillus</taxon>
    </lineage>
</organism>
<feature type="transmembrane region" description="Helical" evidence="1">
    <location>
        <begin position="128"/>
        <end position="146"/>
    </location>
</feature>
<dbReference type="EMBL" id="JAMQJZ010000007">
    <property type="protein sequence ID" value="MDC3420847.1"/>
    <property type="molecule type" value="Genomic_DNA"/>
</dbReference>
<proteinExistence type="predicted"/>
<dbReference type="Proteomes" id="UP001145072">
    <property type="component" value="Unassembled WGS sequence"/>
</dbReference>
<keyword evidence="1" id="KW-1133">Transmembrane helix</keyword>
<feature type="transmembrane region" description="Helical" evidence="1">
    <location>
        <begin position="183"/>
        <end position="205"/>
    </location>
</feature>
<accession>A0A9X4AI71</accession>